<organism evidence="1 2">
    <name type="scientific">Vanrija pseudolonga</name>
    <dbReference type="NCBI Taxonomy" id="143232"/>
    <lineage>
        <taxon>Eukaryota</taxon>
        <taxon>Fungi</taxon>
        <taxon>Dikarya</taxon>
        <taxon>Basidiomycota</taxon>
        <taxon>Agaricomycotina</taxon>
        <taxon>Tremellomycetes</taxon>
        <taxon>Trichosporonales</taxon>
        <taxon>Trichosporonaceae</taxon>
        <taxon>Vanrija</taxon>
    </lineage>
</organism>
<evidence type="ECO:0000313" key="2">
    <source>
        <dbReference type="Proteomes" id="UP000827549"/>
    </source>
</evidence>
<sequence>MSVLYPRAAKDTPDIDVLYPPKGGASYPVAAGLPESARKMLPGSIDDIVEGQPNFYLASHYASTRIFNKITRRVVVGGAPPIPPARRRRPFPVVLVHPALLPGAVEKIPFFTPVDLSRIPPPVYRLLDATNRIANVVNENLALGSPEVQKYLYEFDGDLPPFFFNGSHHATERRGICASGAPQEALLASCSYVAHSYRSSADIYPRGLKECDRCAADPDHTGSCVFATLGRAAWSATPAFALRCLWSIADNEPTTFSFKTSEGVEVKNVELFARIIDEPTKAANGDDKPAPVTFESTVWWDGKDPKPVVADNSHYKGPQTKGVPAAAKEEKSTSQVQVFVPLRPEVQIGVPFKGKGVGTGIQSLAPETDKEDAHDPKNLQVILKDQSKLGLITVPPVPTFTEKVEPALPVLNLAELVVAPKASAAPAAAPSLVRDLAAVFDSHAESARVALTTSVYHARVEHASKVEEARVAFEAQIKAADAGYITKVESARAEHAAGVEEHNRRVRAVAAAVGQIGLIAAN</sequence>
<proteinExistence type="predicted"/>
<keyword evidence="2" id="KW-1185">Reference proteome</keyword>
<dbReference type="GeneID" id="87808308"/>
<dbReference type="RefSeq" id="XP_062627587.1">
    <property type="nucleotide sequence ID" value="XM_062771603.1"/>
</dbReference>
<evidence type="ECO:0000313" key="1">
    <source>
        <dbReference type="EMBL" id="WOO81555.1"/>
    </source>
</evidence>
<dbReference type="EMBL" id="CP086716">
    <property type="protein sequence ID" value="WOO81555.1"/>
    <property type="molecule type" value="Genomic_DNA"/>
</dbReference>
<dbReference type="AlphaFoldDB" id="A0AAF1BKY4"/>
<name>A0AAF1BKY4_9TREE</name>
<accession>A0AAF1BKY4</accession>
<gene>
    <name evidence="1" type="ORF">LOC62_03G005077</name>
</gene>
<protein>
    <submittedName>
        <fullName evidence="1">Uncharacterized protein</fullName>
    </submittedName>
</protein>
<dbReference type="Proteomes" id="UP000827549">
    <property type="component" value="Chromosome 3"/>
</dbReference>
<reference evidence="1" key="1">
    <citation type="submission" date="2023-10" db="EMBL/GenBank/DDBJ databases">
        <authorList>
            <person name="Noh H."/>
        </authorList>
    </citation>
    <scope>NUCLEOTIDE SEQUENCE</scope>
    <source>
        <strain evidence="1">DUCC4014</strain>
    </source>
</reference>